<keyword evidence="1" id="KW-0521">NADP</keyword>
<sequence length="316" mass="32555">MRAVAVADFGAEPEVMDLPEPVPGPGEFLVHLRAAGVNPFDWKVAEGLLRRAVHHAFPLILGSDGAGTVHSVGGGVSAFRPGDRVYGQFLRLPQGLGSYSEYALATEEDAVARMPDGMLFTQAAAVPTATMTAYGLVEAAGVDAGQKVLVVGATGGVGQSVVQFARDRGAAVAATAAGAEAEEWMRHLGASAVLDHTRGPIVERLLELCPDGVHTVIDLVQDAEGVASLLPAVHRPGGTVASTQGAVDTGGLAERGLTGINYSNRGSARLLAVLADLIDAGRLQVRIDHEADLADAPSALTRLRSGGARGKTVLRI</sequence>
<evidence type="ECO:0000313" key="3">
    <source>
        <dbReference type="EMBL" id="MDA2807502.1"/>
    </source>
</evidence>
<dbReference type="InterPro" id="IPR013154">
    <property type="entry name" value="ADH-like_N"/>
</dbReference>
<dbReference type="Proteomes" id="UP001165685">
    <property type="component" value="Unassembled WGS sequence"/>
</dbReference>
<dbReference type="PANTHER" id="PTHR44154:SF1">
    <property type="entry name" value="QUINONE OXIDOREDUCTASE"/>
    <property type="match status" value="1"/>
</dbReference>
<dbReference type="EMBL" id="JAQFWP010000056">
    <property type="protein sequence ID" value="MDA2807502.1"/>
    <property type="molecule type" value="Genomic_DNA"/>
</dbReference>
<comment type="caution">
    <text evidence="3">The sequence shown here is derived from an EMBL/GenBank/DDBJ whole genome shotgun (WGS) entry which is preliminary data.</text>
</comment>
<evidence type="ECO:0000256" key="1">
    <source>
        <dbReference type="ARBA" id="ARBA00022857"/>
    </source>
</evidence>
<evidence type="ECO:0000313" key="4">
    <source>
        <dbReference type="Proteomes" id="UP001165685"/>
    </source>
</evidence>
<dbReference type="InterPro" id="IPR051603">
    <property type="entry name" value="Zinc-ADH_QOR/CCCR"/>
</dbReference>
<dbReference type="InterPro" id="IPR036291">
    <property type="entry name" value="NAD(P)-bd_dom_sf"/>
</dbReference>
<dbReference type="InterPro" id="IPR011032">
    <property type="entry name" value="GroES-like_sf"/>
</dbReference>
<feature type="domain" description="Enoyl reductase (ER)" evidence="2">
    <location>
        <begin position="10"/>
        <end position="314"/>
    </location>
</feature>
<accession>A0ABT4TS54</accession>
<name>A0ABT4TS54_9ACTN</name>
<dbReference type="Gene3D" id="3.40.50.720">
    <property type="entry name" value="NAD(P)-binding Rossmann-like Domain"/>
    <property type="match status" value="1"/>
</dbReference>
<dbReference type="Pfam" id="PF13602">
    <property type="entry name" value="ADH_zinc_N_2"/>
    <property type="match status" value="1"/>
</dbReference>
<gene>
    <name evidence="3" type="ORF">O4U47_23540</name>
</gene>
<reference evidence="3" key="1">
    <citation type="submission" date="2023-01" db="EMBL/GenBank/DDBJ databases">
        <title>Draft genome sequence of Nocardiopsis sp. LSu2-4 isolated from halophytes.</title>
        <authorList>
            <person name="Duangmal K."/>
            <person name="Chantavorakit T."/>
        </authorList>
    </citation>
    <scope>NUCLEOTIDE SEQUENCE</scope>
    <source>
        <strain evidence="3">LSu2-4</strain>
    </source>
</reference>
<dbReference type="SUPFAM" id="SSF51735">
    <property type="entry name" value="NAD(P)-binding Rossmann-fold domains"/>
    <property type="match status" value="1"/>
</dbReference>
<dbReference type="PANTHER" id="PTHR44154">
    <property type="entry name" value="QUINONE OXIDOREDUCTASE"/>
    <property type="match status" value="1"/>
</dbReference>
<protein>
    <submittedName>
        <fullName evidence="3">NADP-dependent oxidoreductase</fullName>
    </submittedName>
</protein>
<keyword evidence="4" id="KW-1185">Reference proteome</keyword>
<proteinExistence type="predicted"/>
<dbReference type="Pfam" id="PF08240">
    <property type="entry name" value="ADH_N"/>
    <property type="match status" value="1"/>
</dbReference>
<evidence type="ECO:0000259" key="2">
    <source>
        <dbReference type="SMART" id="SM00829"/>
    </source>
</evidence>
<dbReference type="InterPro" id="IPR020843">
    <property type="entry name" value="ER"/>
</dbReference>
<dbReference type="CDD" id="cd05289">
    <property type="entry name" value="MDR_like_2"/>
    <property type="match status" value="1"/>
</dbReference>
<organism evidence="3 4">
    <name type="scientific">Nocardiopsis suaedae</name>
    <dbReference type="NCBI Taxonomy" id="3018444"/>
    <lineage>
        <taxon>Bacteria</taxon>
        <taxon>Bacillati</taxon>
        <taxon>Actinomycetota</taxon>
        <taxon>Actinomycetes</taxon>
        <taxon>Streptosporangiales</taxon>
        <taxon>Nocardiopsidaceae</taxon>
        <taxon>Nocardiopsis</taxon>
    </lineage>
</organism>
<dbReference type="Gene3D" id="3.90.180.10">
    <property type="entry name" value="Medium-chain alcohol dehydrogenases, catalytic domain"/>
    <property type="match status" value="1"/>
</dbReference>
<dbReference type="RefSeq" id="WP_270680128.1">
    <property type="nucleotide sequence ID" value="NZ_JAQFWP010000056.1"/>
</dbReference>
<dbReference type="SUPFAM" id="SSF50129">
    <property type="entry name" value="GroES-like"/>
    <property type="match status" value="1"/>
</dbReference>
<dbReference type="SMART" id="SM00829">
    <property type="entry name" value="PKS_ER"/>
    <property type="match status" value="1"/>
</dbReference>